<sequence>NKLAYAPKTKISPPPKRDSLEKDFICHHCKEVGHWRKNCPSYHAKLKKIKNASVASTSGTFTVELYAFPKKP</sequence>
<keyword evidence="1" id="KW-0479">Metal-binding</keyword>
<dbReference type="AlphaFoldDB" id="A0A699K5X5"/>
<dbReference type="Gene3D" id="4.10.60.10">
    <property type="entry name" value="Zinc finger, CCHC-type"/>
    <property type="match status" value="1"/>
</dbReference>
<evidence type="ECO:0000256" key="1">
    <source>
        <dbReference type="PROSITE-ProRule" id="PRU00047"/>
    </source>
</evidence>
<accession>A0A699K5X5</accession>
<dbReference type="EMBL" id="BKCJ010483619">
    <property type="protein sequence ID" value="GFA76522.1"/>
    <property type="molecule type" value="Genomic_DNA"/>
</dbReference>
<reference evidence="3" key="1">
    <citation type="journal article" date="2019" name="Sci. Rep.">
        <title>Draft genome of Tanacetum cinerariifolium, the natural source of mosquito coil.</title>
        <authorList>
            <person name="Yamashiro T."/>
            <person name="Shiraishi A."/>
            <person name="Satake H."/>
            <person name="Nakayama K."/>
        </authorList>
    </citation>
    <scope>NUCLEOTIDE SEQUENCE</scope>
</reference>
<gene>
    <name evidence="3" type="ORF">Tci_648494</name>
</gene>
<dbReference type="SUPFAM" id="SSF57756">
    <property type="entry name" value="Retrovirus zinc finger-like domains"/>
    <property type="match status" value="1"/>
</dbReference>
<name>A0A699K5X5_TANCI</name>
<proteinExistence type="predicted"/>
<protein>
    <submittedName>
        <fullName evidence="3">Zinc finger, CCHC-type</fullName>
    </submittedName>
</protein>
<dbReference type="GO" id="GO:0008270">
    <property type="term" value="F:zinc ion binding"/>
    <property type="evidence" value="ECO:0007669"/>
    <property type="project" value="UniProtKB-KW"/>
</dbReference>
<organism evidence="3">
    <name type="scientific">Tanacetum cinerariifolium</name>
    <name type="common">Dalmatian daisy</name>
    <name type="synonym">Chrysanthemum cinerariifolium</name>
    <dbReference type="NCBI Taxonomy" id="118510"/>
    <lineage>
        <taxon>Eukaryota</taxon>
        <taxon>Viridiplantae</taxon>
        <taxon>Streptophyta</taxon>
        <taxon>Embryophyta</taxon>
        <taxon>Tracheophyta</taxon>
        <taxon>Spermatophyta</taxon>
        <taxon>Magnoliopsida</taxon>
        <taxon>eudicotyledons</taxon>
        <taxon>Gunneridae</taxon>
        <taxon>Pentapetalae</taxon>
        <taxon>asterids</taxon>
        <taxon>campanulids</taxon>
        <taxon>Asterales</taxon>
        <taxon>Asteraceae</taxon>
        <taxon>Asteroideae</taxon>
        <taxon>Anthemideae</taxon>
        <taxon>Anthemidinae</taxon>
        <taxon>Tanacetum</taxon>
    </lineage>
</organism>
<evidence type="ECO:0000313" key="3">
    <source>
        <dbReference type="EMBL" id="GFA76522.1"/>
    </source>
</evidence>
<dbReference type="InterPro" id="IPR001878">
    <property type="entry name" value="Znf_CCHC"/>
</dbReference>
<dbReference type="InterPro" id="IPR036875">
    <property type="entry name" value="Znf_CCHC_sf"/>
</dbReference>
<feature type="domain" description="CCHC-type" evidence="2">
    <location>
        <begin position="26"/>
        <end position="41"/>
    </location>
</feature>
<feature type="non-terminal residue" evidence="3">
    <location>
        <position position="1"/>
    </location>
</feature>
<dbReference type="Pfam" id="PF00098">
    <property type="entry name" value="zf-CCHC"/>
    <property type="match status" value="1"/>
</dbReference>
<dbReference type="GO" id="GO:0003676">
    <property type="term" value="F:nucleic acid binding"/>
    <property type="evidence" value="ECO:0007669"/>
    <property type="project" value="InterPro"/>
</dbReference>
<comment type="caution">
    <text evidence="3">The sequence shown here is derived from an EMBL/GenBank/DDBJ whole genome shotgun (WGS) entry which is preliminary data.</text>
</comment>
<dbReference type="PROSITE" id="PS50158">
    <property type="entry name" value="ZF_CCHC"/>
    <property type="match status" value="1"/>
</dbReference>
<evidence type="ECO:0000259" key="2">
    <source>
        <dbReference type="PROSITE" id="PS50158"/>
    </source>
</evidence>
<keyword evidence="1" id="KW-0862">Zinc</keyword>
<dbReference type="SMART" id="SM00343">
    <property type="entry name" value="ZnF_C2HC"/>
    <property type="match status" value="1"/>
</dbReference>
<keyword evidence="1" id="KW-0863">Zinc-finger</keyword>